<dbReference type="GO" id="GO:0044097">
    <property type="term" value="P:secretion by the type IV secretion system"/>
    <property type="evidence" value="ECO:0007669"/>
    <property type="project" value="InterPro"/>
</dbReference>
<evidence type="ECO:0000256" key="2">
    <source>
        <dbReference type="RuleBase" id="RU366071"/>
    </source>
</evidence>
<dbReference type="GO" id="GO:0016887">
    <property type="term" value="F:ATP hydrolysis activity"/>
    <property type="evidence" value="ECO:0007669"/>
    <property type="project" value="InterPro"/>
</dbReference>
<dbReference type="Pfam" id="PF00437">
    <property type="entry name" value="T2SSE"/>
    <property type="match status" value="1"/>
</dbReference>
<proteinExistence type="inferred from homology"/>
<dbReference type="CDD" id="cd01130">
    <property type="entry name" value="VirB11-like_ATPase"/>
    <property type="match status" value="1"/>
</dbReference>
<dbReference type="GO" id="GO:0043684">
    <property type="term" value="C:type IV secretion system complex"/>
    <property type="evidence" value="ECO:0007669"/>
    <property type="project" value="UniProtKB-UniRule"/>
</dbReference>
<dbReference type="AlphaFoldDB" id="A0A3G4RJD8"/>
<dbReference type="GO" id="GO:0005524">
    <property type="term" value="F:ATP binding"/>
    <property type="evidence" value="ECO:0007669"/>
    <property type="project" value="UniProtKB-UniRule"/>
</dbReference>
<sequence>MQMRITPADIDRARIRVEQAGIADLLKQDGITEIAINQCGRIFWEGNQGWENREEPRTSFENLTALANELCYINNLQNLSRDNPVASVALPDGQRCQILTSPATEDNQIPFTIRIPSLSRRSIEDYRDSGRLRGFRRAQRPTGELSETDKRLLEFYERDDATDFFIEAIKAKMNIVLVGGTGSGKTTFMKSLADLYPAHARIFTIEDTPEVSLPYHINHLRLFYKRGVLPPKVIIEACMRMKPDHIFLAELRGEEVVAYLEALNTGHPGSITTVHANGAYDAFHRIAELVIANSISGAFTYDRAYRTVRKTIDIVAFWEGTHLQEIYFNPTEKLKYRTYGEI</sequence>
<keyword evidence="2" id="KW-0067">ATP-binding</keyword>
<dbReference type="PANTHER" id="PTHR30486:SF6">
    <property type="entry name" value="TYPE IV PILUS RETRACTATION ATPASE PILT"/>
    <property type="match status" value="1"/>
</dbReference>
<comment type="similarity">
    <text evidence="1 2">Belongs to the GSP E family.</text>
</comment>
<dbReference type="NCBIfam" id="TIGR02788">
    <property type="entry name" value="VirB11"/>
    <property type="match status" value="1"/>
</dbReference>
<dbReference type="Gene3D" id="3.30.450.90">
    <property type="match status" value="1"/>
</dbReference>
<keyword evidence="2" id="KW-0547">Nucleotide-binding</keyword>
<dbReference type="InterPro" id="IPR014155">
    <property type="entry name" value="VirB11"/>
</dbReference>
<dbReference type="InterPro" id="IPR050921">
    <property type="entry name" value="T4SS_GSP_E_ATPase"/>
</dbReference>
<dbReference type="InterPro" id="IPR027417">
    <property type="entry name" value="P-loop_NTPase"/>
</dbReference>
<evidence type="ECO:0000256" key="1">
    <source>
        <dbReference type="ARBA" id="ARBA00006611"/>
    </source>
</evidence>
<evidence type="ECO:0000259" key="3">
    <source>
        <dbReference type="Pfam" id="PF00437"/>
    </source>
</evidence>
<keyword evidence="4" id="KW-0614">Plasmid</keyword>
<dbReference type="EMBL" id="MK079571">
    <property type="protein sequence ID" value="AYU65774.1"/>
    <property type="molecule type" value="Genomic_DNA"/>
</dbReference>
<reference evidence="4" key="1">
    <citation type="submission" date="2018-10" db="EMBL/GenBank/DDBJ databases">
        <title>Complete sequence of plasmid pHNBF16.</title>
        <authorList>
            <person name="Liu J.H."/>
            <person name="Huang X."/>
            <person name="Luo J."/>
        </authorList>
    </citation>
    <scope>NUCLEOTIDE SEQUENCE</scope>
    <source>
        <strain evidence="4">6BF16CTX</strain>
        <plasmid evidence="4">pHNBF16</plasmid>
    </source>
</reference>
<protein>
    <recommendedName>
        <fullName evidence="2">Type IV secretion system protein</fullName>
    </recommendedName>
</protein>
<dbReference type="PANTHER" id="PTHR30486">
    <property type="entry name" value="TWITCHING MOTILITY PROTEIN PILT"/>
    <property type="match status" value="1"/>
</dbReference>
<dbReference type="SUPFAM" id="SSF52540">
    <property type="entry name" value="P-loop containing nucleoside triphosphate hydrolases"/>
    <property type="match status" value="1"/>
</dbReference>
<name>A0A3G4RJD8_KLEPN</name>
<organism evidence="4">
    <name type="scientific">Klebsiella pneumoniae</name>
    <dbReference type="NCBI Taxonomy" id="573"/>
    <lineage>
        <taxon>Bacteria</taxon>
        <taxon>Pseudomonadati</taxon>
        <taxon>Pseudomonadota</taxon>
        <taxon>Gammaproteobacteria</taxon>
        <taxon>Enterobacterales</taxon>
        <taxon>Enterobacteriaceae</taxon>
        <taxon>Klebsiella/Raoultella group</taxon>
        <taxon>Klebsiella</taxon>
        <taxon>Klebsiella pneumoniae complex</taxon>
    </lineage>
</organism>
<feature type="domain" description="Bacterial type II secretion system protein E" evidence="3">
    <location>
        <begin position="162"/>
        <end position="293"/>
    </location>
</feature>
<evidence type="ECO:0000313" key="4">
    <source>
        <dbReference type="EMBL" id="AYU65774.1"/>
    </source>
</evidence>
<dbReference type="InterPro" id="IPR001482">
    <property type="entry name" value="T2SS/T4SS_dom"/>
</dbReference>
<accession>A0A3G4RJD8</accession>
<comment type="function">
    <text evidence="2">Part of the Type IV secretion system.</text>
</comment>
<dbReference type="Gene3D" id="3.40.50.300">
    <property type="entry name" value="P-loop containing nucleotide triphosphate hydrolases"/>
    <property type="match status" value="1"/>
</dbReference>
<geneLocation type="plasmid" evidence="4">
    <name>pHNBF16</name>
</geneLocation>